<proteinExistence type="predicted"/>
<dbReference type="FunFam" id="1.25.40.10:FF:000090">
    <property type="entry name" value="Pentatricopeptide repeat-containing protein, chloroplastic"/>
    <property type="match status" value="1"/>
</dbReference>
<dbReference type="InterPro" id="IPR046848">
    <property type="entry name" value="E_motif"/>
</dbReference>
<accession>A0A061G1Y3</accession>
<gene>
    <name evidence="3" type="ORF">TCM_015156</name>
</gene>
<dbReference type="Pfam" id="PF20431">
    <property type="entry name" value="E_motif"/>
    <property type="match status" value="1"/>
</dbReference>
<dbReference type="AlphaFoldDB" id="A0A061G1Y3"/>
<dbReference type="InterPro" id="IPR002885">
    <property type="entry name" value="PPR_rpt"/>
</dbReference>
<organism evidence="3 4">
    <name type="scientific">Theobroma cacao</name>
    <name type="common">Cacao</name>
    <name type="synonym">Cocoa</name>
    <dbReference type="NCBI Taxonomy" id="3641"/>
    <lineage>
        <taxon>Eukaryota</taxon>
        <taxon>Viridiplantae</taxon>
        <taxon>Streptophyta</taxon>
        <taxon>Embryophyta</taxon>
        <taxon>Tracheophyta</taxon>
        <taxon>Spermatophyta</taxon>
        <taxon>Magnoliopsida</taxon>
        <taxon>eudicotyledons</taxon>
        <taxon>Gunneridae</taxon>
        <taxon>Pentapetalae</taxon>
        <taxon>rosids</taxon>
        <taxon>malvids</taxon>
        <taxon>Malvales</taxon>
        <taxon>Malvaceae</taxon>
        <taxon>Byttnerioideae</taxon>
        <taxon>Theobroma</taxon>
    </lineage>
</organism>
<dbReference type="SUPFAM" id="SSF48452">
    <property type="entry name" value="TPR-like"/>
    <property type="match status" value="1"/>
</dbReference>
<evidence type="ECO:0000313" key="3">
    <source>
        <dbReference type="EMBL" id="EOY23172.1"/>
    </source>
</evidence>
<dbReference type="GO" id="GO:0009451">
    <property type="term" value="P:RNA modification"/>
    <property type="evidence" value="ECO:0000318"/>
    <property type="project" value="GO_Central"/>
</dbReference>
<dbReference type="NCBIfam" id="TIGR00756">
    <property type="entry name" value="PPR"/>
    <property type="match status" value="6"/>
</dbReference>
<feature type="repeat" description="PPR" evidence="2">
    <location>
        <begin position="267"/>
        <end position="301"/>
    </location>
</feature>
<feature type="repeat" description="PPR" evidence="2">
    <location>
        <begin position="367"/>
        <end position="401"/>
    </location>
</feature>
<dbReference type="Gramene" id="EOY23172">
    <property type="protein sequence ID" value="EOY23172"/>
    <property type="gene ID" value="TCM_015156"/>
</dbReference>
<dbReference type="PANTHER" id="PTHR47926:SF403">
    <property type="entry name" value="PENTACOTRIPEPTIDE-REPEAT REGION OF PRORP DOMAIN-CONTAINING PROTEIN"/>
    <property type="match status" value="1"/>
</dbReference>
<dbReference type="EMBL" id="CM001881">
    <property type="protein sequence ID" value="EOY23172.1"/>
    <property type="molecule type" value="Genomic_DNA"/>
</dbReference>
<dbReference type="Pfam" id="PF13041">
    <property type="entry name" value="PPR_2"/>
    <property type="match status" value="3"/>
</dbReference>
<keyword evidence="1" id="KW-0677">Repeat</keyword>
<feature type="repeat" description="PPR" evidence="2">
    <location>
        <begin position="205"/>
        <end position="239"/>
    </location>
</feature>
<dbReference type="FunFam" id="1.25.40.10:FF:000348">
    <property type="entry name" value="Pentatricopeptide repeat-containing protein chloroplastic"/>
    <property type="match status" value="1"/>
</dbReference>
<feature type="repeat" description="PPR" evidence="2">
    <location>
        <begin position="402"/>
        <end position="437"/>
    </location>
</feature>
<evidence type="ECO:0000256" key="1">
    <source>
        <dbReference type="ARBA" id="ARBA00022737"/>
    </source>
</evidence>
<dbReference type="PROSITE" id="PS51375">
    <property type="entry name" value="PPR"/>
    <property type="match status" value="5"/>
</dbReference>
<dbReference type="Pfam" id="PF01535">
    <property type="entry name" value="PPR"/>
    <property type="match status" value="3"/>
</dbReference>
<dbReference type="InParanoid" id="A0A061G1Y3"/>
<keyword evidence="4" id="KW-1185">Reference proteome</keyword>
<protein>
    <submittedName>
        <fullName evidence="3">Tetratricopeptide repeat superfamily protein, putative</fullName>
    </submittedName>
</protein>
<dbReference type="InterPro" id="IPR011990">
    <property type="entry name" value="TPR-like_helical_dom_sf"/>
</dbReference>
<reference evidence="3 4" key="1">
    <citation type="journal article" date="2013" name="Genome Biol.">
        <title>The genome sequence of the most widely cultivated cacao type and its use to identify candidate genes regulating pod color.</title>
        <authorList>
            <person name="Motamayor J.C."/>
            <person name="Mockaitis K."/>
            <person name="Schmutz J."/>
            <person name="Haiminen N."/>
            <person name="Iii D.L."/>
            <person name="Cornejo O."/>
            <person name="Findley S.D."/>
            <person name="Zheng P."/>
            <person name="Utro F."/>
            <person name="Royaert S."/>
            <person name="Saski C."/>
            <person name="Jenkins J."/>
            <person name="Podicheti R."/>
            <person name="Zhao M."/>
            <person name="Scheffler B.E."/>
            <person name="Stack J.C."/>
            <person name="Feltus F.A."/>
            <person name="Mustiga G.M."/>
            <person name="Amores F."/>
            <person name="Phillips W."/>
            <person name="Marelli J.P."/>
            <person name="May G.D."/>
            <person name="Shapiro H."/>
            <person name="Ma J."/>
            <person name="Bustamante C.D."/>
            <person name="Schnell R.J."/>
            <person name="Main D."/>
            <person name="Gilbert D."/>
            <person name="Parida L."/>
            <person name="Kuhn D.N."/>
        </authorList>
    </citation>
    <scope>NUCLEOTIDE SEQUENCE [LARGE SCALE GENOMIC DNA]</scope>
    <source>
        <strain evidence="4">cv. Matina 1-6</strain>
    </source>
</reference>
<dbReference type="OMA" id="TYPYVLN"/>
<name>A0A061G1Y3_THECC</name>
<evidence type="ECO:0000313" key="4">
    <source>
        <dbReference type="Proteomes" id="UP000026915"/>
    </source>
</evidence>
<dbReference type="PANTHER" id="PTHR47926">
    <property type="entry name" value="PENTATRICOPEPTIDE REPEAT-CONTAINING PROTEIN"/>
    <property type="match status" value="1"/>
</dbReference>
<dbReference type="GO" id="GO:0003723">
    <property type="term" value="F:RNA binding"/>
    <property type="evidence" value="ECO:0007669"/>
    <property type="project" value="InterPro"/>
</dbReference>
<dbReference type="HOGENOM" id="CLU_002706_0_6_1"/>
<dbReference type="eggNOG" id="KOG4197">
    <property type="taxonomic scope" value="Eukaryota"/>
</dbReference>
<dbReference type="Gene3D" id="1.25.40.10">
    <property type="entry name" value="Tetratricopeptide repeat domain"/>
    <property type="match status" value="4"/>
</dbReference>
<sequence length="546" mass="62224">MADISNLLPHCTFNQLKQIHALIITTALCQNFHIFSTFLRRSTEFGSMVYSDLIFSKMGTPFYSRIMPWNIMVRGYAFNGPLEDCMSVFDELPQRGLRPDNYTYPYVLNSCSQLGLFRKSQNVHCQILKSGFESSFEVSNSLFNMYLKMQASLEVKKGERRDARKVFDDMSVKPVQVWNQMIYQCVCNGNVSSAIDLFVSMPVKDVISWNIMILGYTRVGELSKARHLFERIPEKNVVSWTSMIGAYADAGDLDTARKIFEKMPCRNVVSWNSMISSYTKHERFQEALDLFEQMQIEGVVSDEYTFVSVLSACSHLGALEIGKWIHFLIQDWPRLGVIVRTALIDMYAKCGDISRAFTLFIKIKKSDVFCWNVMIKSLAIHGRTEDAIRIFFLMQKDGLKPNDFTFTSVLFACSHGGLVEEGRKIFYSMERDFGVSPKLEHFGCFVDLHSRNGQLEEAQLLVKDMPYKPDIAIWGALLGGCRVRSDLKLAEKVVERATELESKESGVHVLSSNIHASVGQWPQALNARQKMEERKILKKVGGSTIV</sequence>
<dbReference type="Proteomes" id="UP000026915">
    <property type="component" value="Chromosome 3"/>
</dbReference>
<evidence type="ECO:0000256" key="2">
    <source>
        <dbReference type="PROSITE-ProRule" id="PRU00708"/>
    </source>
</evidence>
<dbReference type="InterPro" id="IPR046960">
    <property type="entry name" value="PPR_At4g14850-like_plant"/>
</dbReference>
<feature type="repeat" description="PPR" evidence="2">
    <location>
        <begin position="65"/>
        <end position="99"/>
    </location>
</feature>